<feature type="transmembrane region" description="Helical" evidence="6">
    <location>
        <begin position="243"/>
        <end position="261"/>
    </location>
</feature>
<organism evidence="9 10">
    <name type="scientific">Candidatus Promineifilum breve</name>
    <dbReference type="NCBI Taxonomy" id="1806508"/>
    <lineage>
        <taxon>Bacteria</taxon>
        <taxon>Bacillati</taxon>
        <taxon>Chloroflexota</taxon>
        <taxon>Ardenticatenia</taxon>
        <taxon>Candidatus Promineifilales</taxon>
        <taxon>Candidatus Promineifilaceae</taxon>
        <taxon>Candidatus Promineifilum</taxon>
    </lineage>
</organism>
<name>A0A160T120_9CHLR</name>
<evidence type="ECO:0000313" key="10">
    <source>
        <dbReference type="Proteomes" id="UP000215027"/>
    </source>
</evidence>
<dbReference type="PANTHER" id="PTHR42829:SF1">
    <property type="entry name" value="INORGANIC CARBON TRANSPORTER SUBUNIT DABB-RELATED"/>
    <property type="match status" value="1"/>
</dbReference>
<keyword evidence="4 6" id="KW-0472">Membrane</keyword>
<feature type="transmembrane region" description="Helical" evidence="6">
    <location>
        <begin position="165"/>
        <end position="189"/>
    </location>
</feature>
<dbReference type="PRINTS" id="PR01435">
    <property type="entry name" value="NPOXDRDTASE5"/>
</dbReference>
<feature type="transmembrane region" description="Helical" evidence="6">
    <location>
        <begin position="329"/>
        <end position="347"/>
    </location>
</feature>
<dbReference type="Pfam" id="PF00662">
    <property type="entry name" value="Proton_antipo_N"/>
    <property type="match status" value="1"/>
</dbReference>
<dbReference type="GO" id="GO:0008137">
    <property type="term" value="F:NADH dehydrogenase (ubiquinone) activity"/>
    <property type="evidence" value="ECO:0007669"/>
    <property type="project" value="InterPro"/>
</dbReference>
<dbReference type="AlphaFoldDB" id="A0A160T120"/>
<dbReference type="InterPro" id="IPR001750">
    <property type="entry name" value="ND/Mrp_TM"/>
</dbReference>
<evidence type="ECO:0000256" key="2">
    <source>
        <dbReference type="ARBA" id="ARBA00022692"/>
    </source>
</evidence>
<feature type="transmembrane region" description="Helical" evidence="6">
    <location>
        <begin position="135"/>
        <end position="153"/>
    </location>
</feature>
<reference evidence="9" key="1">
    <citation type="submission" date="2016-01" db="EMBL/GenBank/DDBJ databases">
        <authorList>
            <person name="Mcilroy J.S."/>
            <person name="Karst M S."/>
            <person name="Albertsen M."/>
        </authorList>
    </citation>
    <scope>NUCLEOTIDE SEQUENCE</scope>
    <source>
        <strain evidence="9">Cfx-K</strain>
    </source>
</reference>
<accession>A0A160T120</accession>
<keyword evidence="10" id="KW-1185">Reference proteome</keyword>
<feature type="transmembrane region" description="Helical" evidence="6">
    <location>
        <begin position="493"/>
        <end position="517"/>
    </location>
</feature>
<dbReference type="InterPro" id="IPR003945">
    <property type="entry name" value="NU5C-like"/>
</dbReference>
<evidence type="ECO:0000256" key="3">
    <source>
        <dbReference type="ARBA" id="ARBA00022989"/>
    </source>
</evidence>
<dbReference type="RefSeq" id="WP_095041794.1">
    <property type="nucleotide sequence ID" value="NZ_LN890655.1"/>
</dbReference>
<dbReference type="GO" id="GO:0016020">
    <property type="term" value="C:membrane"/>
    <property type="evidence" value="ECO:0007669"/>
    <property type="project" value="UniProtKB-SubCell"/>
</dbReference>
<evidence type="ECO:0000256" key="1">
    <source>
        <dbReference type="ARBA" id="ARBA00004127"/>
    </source>
</evidence>
<dbReference type="PRINTS" id="PR01434">
    <property type="entry name" value="NADHDHGNASE5"/>
</dbReference>
<sequence>MASSLILIAIGAPWVGALLVWLIGDRHERRQHALAAVASVVAAVAALLLLRPAAWGITGQAAVRLPFGPFVGDLTFVADGLGVYLAVIATVVGSLTVIFSAGYMDGAAQLGRYYALVLIFIGAMCGLVLSGNLLFLFLFWEVTAFCSYALIAFHNDDPKAVAAGIKALIITQLGGAGLLIGIVLAAAYLPDLQVSTLLAAAGELPPGILAVVAFGFLLAAAAKSAQVPLHIWLPDAMEAPTPVSALIHAATMVNAGVYLLARFYPAFAGVPGWATTVIVIGTTSALLAALLATTSNDLKRVLAYSTVSQLGYMVAGVGMGALFESQFYLFSHALFKALLFLGAGAIIHHLGTRDMRRMGGLWRQMPQIALPFLIGAAALVGLPFFNGFWSKELLLETAMEGYPLSVYPLLVVGAGITAYYAARLCRMVFFAPAADGLAPHHSPLSRWMSGPVILLAVFVTVSWLAAEPFAVLLQETLPFHIAFLLPERAIDSIISTHTALATSTLITLGVTIAGLLLGWRRSGAPDAPTPAAFGRVESLFNQSAATIAGVTRGSAGLLQKTQTGQLNWNVAGIILGAIALLLLLILQGV</sequence>
<gene>
    <name evidence="9" type="ORF">CFX0092_A0264</name>
</gene>
<dbReference type="KEGG" id="pbf:CFX0092_A0264"/>
<feature type="domain" description="NADH-Ubiquinone oxidoreductase (complex I) chain 5 N-terminal" evidence="8">
    <location>
        <begin position="67"/>
        <end position="114"/>
    </location>
</feature>
<protein>
    <submittedName>
        <fullName evidence="9">Hydrogenase membrane subunit</fullName>
    </submittedName>
</protein>
<dbReference type="Pfam" id="PF00361">
    <property type="entry name" value="Proton_antipo_M"/>
    <property type="match status" value="1"/>
</dbReference>
<keyword evidence="3 6" id="KW-1133">Transmembrane helix</keyword>
<keyword evidence="2 5" id="KW-0812">Transmembrane</keyword>
<feature type="domain" description="NADH:quinone oxidoreductase/Mrp antiporter transmembrane" evidence="7">
    <location>
        <begin position="130"/>
        <end position="417"/>
    </location>
</feature>
<evidence type="ECO:0000256" key="6">
    <source>
        <dbReference type="SAM" id="Phobius"/>
    </source>
</evidence>
<evidence type="ECO:0000256" key="4">
    <source>
        <dbReference type="ARBA" id="ARBA00023136"/>
    </source>
</evidence>
<feature type="transmembrane region" description="Helical" evidence="6">
    <location>
        <begin position="204"/>
        <end position="222"/>
    </location>
</feature>
<dbReference type="Proteomes" id="UP000215027">
    <property type="component" value="Chromosome I"/>
</dbReference>
<feature type="transmembrane region" description="Helical" evidence="6">
    <location>
        <begin position="301"/>
        <end position="323"/>
    </location>
</feature>
<evidence type="ECO:0000259" key="7">
    <source>
        <dbReference type="Pfam" id="PF00361"/>
    </source>
</evidence>
<dbReference type="GO" id="GO:0003954">
    <property type="term" value="F:NADH dehydrogenase activity"/>
    <property type="evidence" value="ECO:0007669"/>
    <property type="project" value="TreeGrafter"/>
</dbReference>
<comment type="subcellular location">
    <subcellularLocation>
        <location evidence="1">Endomembrane system</location>
        <topology evidence="1">Multi-pass membrane protein</topology>
    </subcellularLocation>
    <subcellularLocation>
        <location evidence="5">Membrane</location>
        <topology evidence="5">Multi-pass membrane protein</topology>
    </subcellularLocation>
</comment>
<feature type="transmembrane region" description="Helical" evidence="6">
    <location>
        <begin position="401"/>
        <end position="422"/>
    </location>
</feature>
<dbReference type="InterPro" id="IPR001516">
    <property type="entry name" value="Proton_antipo_N"/>
</dbReference>
<feature type="transmembrane region" description="Helical" evidence="6">
    <location>
        <begin position="273"/>
        <end position="294"/>
    </location>
</feature>
<evidence type="ECO:0000259" key="8">
    <source>
        <dbReference type="Pfam" id="PF00662"/>
    </source>
</evidence>
<dbReference type="GO" id="GO:0012505">
    <property type="term" value="C:endomembrane system"/>
    <property type="evidence" value="ECO:0007669"/>
    <property type="project" value="UniProtKB-SubCell"/>
</dbReference>
<feature type="transmembrane region" description="Helical" evidence="6">
    <location>
        <begin position="6"/>
        <end position="24"/>
    </location>
</feature>
<evidence type="ECO:0000256" key="5">
    <source>
        <dbReference type="RuleBase" id="RU000320"/>
    </source>
</evidence>
<evidence type="ECO:0000313" key="9">
    <source>
        <dbReference type="EMBL" id="CUS02145.2"/>
    </source>
</evidence>
<proteinExistence type="predicted"/>
<feature type="transmembrane region" description="Helical" evidence="6">
    <location>
        <begin position="368"/>
        <end position="389"/>
    </location>
</feature>
<feature type="transmembrane region" description="Helical" evidence="6">
    <location>
        <begin position="74"/>
        <end position="99"/>
    </location>
</feature>
<dbReference type="GO" id="GO:0042773">
    <property type="term" value="P:ATP synthesis coupled electron transport"/>
    <property type="evidence" value="ECO:0007669"/>
    <property type="project" value="InterPro"/>
</dbReference>
<feature type="transmembrane region" description="Helical" evidence="6">
    <location>
        <begin position="566"/>
        <end position="586"/>
    </location>
</feature>
<dbReference type="PANTHER" id="PTHR42829">
    <property type="entry name" value="NADH-UBIQUINONE OXIDOREDUCTASE CHAIN 5"/>
    <property type="match status" value="1"/>
</dbReference>
<dbReference type="OrthoDB" id="9807568at2"/>
<feature type="transmembrane region" description="Helical" evidence="6">
    <location>
        <begin position="33"/>
        <end position="54"/>
    </location>
</feature>
<dbReference type="GO" id="GO:0015990">
    <property type="term" value="P:electron transport coupled proton transport"/>
    <property type="evidence" value="ECO:0007669"/>
    <property type="project" value="TreeGrafter"/>
</dbReference>
<feature type="transmembrane region" description="Helical" evidence="6">
    <location>
        <begin position="452"/>
        <end position="473"/>
    </location>
</feature>
<feature type="transmembrane region" description="Helical" evidence="6">
    <location>
        <begin position="111"/>
        <end position="129"/>
    </location>
</feature>
<dbReference type="EMBL" id="LN890655">
    <property type="protein sequence ID" value="CUS02145.2"/>
    <property type="molecule type" value="Genomic_DNA"/>
</dbReference>